<sequence>MQLTHATKIQTETIDGKDISYILKANRKDIAHLVVVFNDYRHGGWSFGNAVNFFKCNVLLIADIFDGRQSCYAGSDGNLDFAPIVAQLIEKILSRLNLTKVDCTLLGASKGGYAALYVGVHYGFGNIVSSAPFGHLGSWMVNHDQDIAQHVMGKSYTLEQVQYYDKMLNRAILEDENRQKNIYFFVSFHDYFYLEYGQKELLKDLKENYPNFNAIFTNSNLAFQHNQVTAYFTQEILSIVNLLSNKIVPKLNQSVIDDMTFDQAIMLPDVVSNDAIFGRKGQIDLSERPINNISTLRMQDHKLHIEGEMYIQNFNAPNYRFLNKKLCLHNLASGKQYVYPLGSVPKGENSRELYQNIYFDYSASGVATMGHNGVDLSDLDYGVYQLRVSVTKQEGGGDWQNISLTKPLDVKNICQDAEYHLGQRDGNIVLIKRSIIGVLDQERHFALTDSWCKGSNFHLEGEFVVWGATMPSFYMGHYYLVARHKEKGVYYSSVLGQVRSKDLCKRLGDLYENYLACYFATMHFQGIDTTQWEYGEYELFVSLSHHYEIFSKMLNLKLVVTPDGCSLS</sequence>
<keyword evidence="2" id="KW-1185">Reference proteome</keyword>
<organism evidence="1 2">
    <name type="scientific">Moraxella pluranimalium</name>
    <dbReference type="NCBI Taxonomy" id="470453"/>
    <lineage>
        <taxon>Bacteria</taxon>
        <taxon>Pseudomonadati</taxon>
        <taxon>Pseudomonadota</taxon>
        <taxon>Gammaproteobacteria</taxon>
        <taxon>Moraxellales</taxon>
        <taxon>Moraxellaceae</taxon>
        <taxon>Moraxella</taxon>
    </lineage>
</organism>
<dbReference type="SUPFAM" id="SSF53474">
    <property type="entry name" value="alpha/beta-Hydrolases"/>
    <property type="match status" value="1"/>
</dbReference>
<dbReference type="EMBL" id="MUYU01000023">
    <property type="protein sequence ID" value="OOS22997.1"/>
    <property type="molecule type" value="Genomic_DNA"/>
</dbReference>
<dbReference type="InterPro" id="IPR029058">
    <property type="entry name" value="AB_hydrolase_fold"/>
</dbReference>
<dbReference type="OrthoDB" id="6546405at2"/>
<reference evidence="1 2" key="1">
    <citation type="submission" date="2017-02" db="EMBL/GenBank/DDBJ databases">
        <title>Draft genome sequence of Moraxella pluranimalium CCUG 54913T type strain.</title>
        <authorList>
            <person name="Salva-Serra F."/>
            <person name="Engstrom-Jakobsson H."/>
            <person name="Thorell K."/>
            <person name="Jaen-Luchoro D."/>
            <person name="Gonzales-Siles L."/>
            <person name="Karlsson R."/>
            <person name="Yazdan S."/>
            <person name="Boulund F."/>
            <person name="Johnning A."/>
            <person name="Engstrand L."/>
            <person name="Kristiansson E."/>
            <person name="Moore E."/>
        </authorList>
    </citation>
    <scope>NUCLEOTIDE SEQUENCE [LARGE SCALE GENOMIC DNA]</scope>
    <source>
        <strain evidence="1 2">CCUG 54913</strain>
    </source>
</reference>
<dbReference type="Gene3D" id="3.40.50.1820">
    <property type="entry name" value="alpha/beta hydrolase"/>
    <property type="match status" value="1"/>
</dbReference>
<evidence type="ECO:0000313" key="1">
    <source>
        <dbReference type="EMBL" id="OOS22997.1"/>
    </source>
</evidence>
<gene>
    <name evidence="1" type="ORF">B0680_08825</name>
</gene>
<evidence type="ECO:0000313" key="2">
    <source>
        <dbReference type="Proteomes" id="UP000189800"/>
    </source>
</evidence>
<comment type="caution">
    <text evidence="1">The sequence shown here is derived from an EMBL/GenBank/DDBJ whole genome shotgun (WGS) entry which is preliminary data.</text>
</comment>
<name>A0A1T0CKY4_9GAMM</name>
<dbReference type="Proteomes" id="UP000189800">
    <property type="component" value="Unassembled WGS sequence"/>
</dbReference>
<dbReference type="AlphaFoldDB" id="A0A1T0CKY4"/>
<accession>A0A1T0CKY4</accession>
<proteinExistence type="predicted"/>
<dbReference type="RefSeq" id="WP_078254734.1">
    <property type="nucleotide sequence ID" value="NZ_MUYU01000023.1"/>
</dbReference>
<protein>
    <submittedName>
        <fullName evidence="1">Uncharacterized protein</fullName>
    </submittedName>
</protein>